<evidence type="ECO:0000259" key="1">
    <source>
        <dbReference type="Pfam" id="PF08241"/>
    </source>
</evidence>
<dbReference type="Gene3D" id="3.40.50.150">
    <property type="entry name" value="Vaccinia Virus protein VP39"/>
    <property type="match status" value="1"/>
</dbReference>
<dbReference type="KEGG" id="vpy:HZI73_05440"/>
<dbReference type="InterPro" id="IPR029063">
    <property type="entry name" value="SAM-dependent_MTases_sf"/>
</dbReference>
<dbReference type="EMBL" id="CP058649">
    <property type="protein sequence ID" value="QUI21770.1"/>
    <property type="molecule type" value="Genomic_DNA"/>
</dbReference>
<gene>
    <name evidence="2" type="ORF">HZI73_05440</name>
</gene>
<dbReference type="CDD" id="cd02440">
    <property type="entry name" value="AdoMet_MTases"/>
    <property type="match status" value="1"/>
</dbReference>
<feature type="domain" description="Methyltransferase type 11" evidence="1">
    <location>
        <begin position="39"/>
        <end position="134"/>
    </location>
</feature>
<organism evidence="2 3">
    <name type="scientific">Vallitalea pronyensis</name>
    <dbReference type="NCBI Taxonomy" id="1348613"/>
    <lineage>
        <taxon>Bacteria</taxon>
        <taxon>Bacillati</taxon>
        <taxon>Bacillota</taxon>
        <taxon>Clostridia</taxon>
        <taxon>Lachnospirales</taxon>
        <taxon>Vallitaleaceae</taxon>
        <taxon>Vallitalea</taxon>
    </lineage>
</organism>
<keyword evidence="3" id="KW-1185">Reference proteome</keyword>
<evidence type="ECO:0000313" key="2">
    <source>
        <dbReference type="EMBL" id="QUI21770.1"/>
    </source>
</evidence>
<proteinExistence type="predicted"/>
<sequence length="214" mass="25260">MDYDYQKDYWNKMADHKNFTTPFQFDIFLKYVHKNEAILDIGCGYGRTLNELSEKGFTKLHGIDFSKNMIERGKKQFPQLNLACTDSKTLPYEADTFDAVIILAVLTSIIRDDDQRQFISEIQRVLKPQGILYINDFLINSDERNVKRYEMYENKFNQYGVFQLPEGAIMRHHHIQWITELTSPFKQIAFQEMSYTTMNGNTSRGFYYMGENMA</sequence>
<dbReference type="InterPro" id="IPR013216">
    <property type="entry name" value="Methyltransf_11"/>
</dbReference>
<dbReference type="Pfam" id="PF08241">
    <property type="entry name" value="Methyltransf_11"/>
    <property type="match status" value="1"/>
</dbReference>
<dbReference type="PANTHER" id="PTHR43591:SF24">
    <property type="entry name" value="2-METHOXY-6-POLYPRENYL-1,4-BENZOQUINOL METHYLASE, MITOCHONDRIAL"/>
    <property type="match status" value="1"/>
</dbReference>
<protein>
    <submittedName>
        <fullName evidence="2">Class I SAM-dependent methyltransferase</fullName>
    </submittedName>
</protein>
<evidence type="ECO:0000313" key="3">
    <source>
        <dbReference type="Proteomes" id="UP000683246"/>
    </source>
</evidence>
<keyword evidence="2" id="KW-0808">Transferase</keyword>
<accession>A0A8J8MHJ2</accession>
<dbReference type="PANTHER" id="PTHR43591">
    <property type="entry name" value="METHYLTRANSFERASE"/>
    <property type="match status" value="1"/>
</dbReference>
<name>A0A8J8MHJ2_9FIRM</name>
<dbReference type="GO" id="GO:0008757">
    <property type="term" value="F:S-adenosylmethionine-dependent methyltransferase activity"/>
    <property type="evidence" value="ECO:0007669"/>
    <property type="project" value="InterPro"/>
</dbReference>
<reference evidence="2" key="1">
    <citation type="submission" date="2020-07" db="EMBL/GenBank/DDBJ databases">
        <title>Vallitalea pronyensis genome.</title>
        <authorList>
            <person name="Postec A."/>
        </authorList>
    </citation>
    <scope>NUCLEOTIDE SEQUENCE</scope>
    <source>
        <strain evidence="2">FatNI3</strain>
    </source>
</reference>
<dbReference type="AlphaFoldDB" id="A0A8J8MHJ2"/>
<keyword evidence="2" id="KW-0489">Methyltransferase</keyword>
<dbReference type="Proteomes" id="UP000683246">
    <property type="component" value="Chromosome"/>
</dbReference>
<dbReference type="RefSeq" id="WP_212697241.1">
    <property type="nucleotide sequence ID" value="NZ_CP058649.1"/>
</dbReference>
<dbReference type="SUPFAM" id="SSF53335">
    <property type="entry name" value="S-adenosyl-L-methionine-dependent methyltransferases"/>
    <property type="match status" value="1"/>
</dbReference>
<dbReference type="GO" id="GO:0032259">
    <property type="term" value="P:methylation"/>
    <property type="evidence" value="ECO:0007669"/>
    <property type="project" value="UniProtKB-KW"/>
</dbReference>